<reference evidence="1 2" key="1">
    <citation type="submission" date="2017-01" db="EMBL/GenBank/DDBJ databases">
        <title>First insights into the biology of 'candidatus Vampirococcus archaeovorus'.</title>
        <authorList>
            <person name="Kizina J."/>
            <person name="Jordan S."/>
            <person name="Stueber K."/>
            <person name="Reinhardt R."/>
            <person name="Harder J."/>
        </authorList>
    </citation>
    <scope>NUCLEOTIDE SEQUENCE [LARGE SCALE GENOMIC DNA]</scope>
    <source>
        <strain evidence="1 2">LiM</strain>
    </source>
</reference>
<dbReference type="KEGG" id="vai:BU251_02530"/>
<keyword evidence="2" id="KW-1185">Reference proteome</keyword>
<accession>A0A410P3B1</accession>
<dbReference type="AlphaFoldDB" id="A0A410P3B1"/>
<proteinExistence type="predicted"/>
<evidence type="ECO:0000313" key="1">
    <source>
        <dbReference type="EMBL" id="QAT16685.1"/>
    </source>
</evidence>
<sequence length="75" mass="8080">MSIYYGKLSRKVGKEGKEYFVGRAGGIPVRAAWGKKKEDDICIFLDVDRINFLAKGEKANGAGEEAGAGAEENQA</sequence>
<gene>
    <name evidence="1" type="ORF">BU251_02530</name>
</gene>
<dbReference type="EMBL" id="CP019384">
    <property type="protein sequence ID" value="QAT16685.1"/>
    <property type="molecule type" value="Genomic_DNA"/>
</dbReference>
<organism evidence="1 2">
    <name type="scientific">Velamenicoccus archaeovorus</name>
    <dbReference type="NCBI Taxonomy" id="1930593"/>
    <lineage>
        <taxon>Bacteria</taxon>
        <taxon>Pseudomonadati</taxon>
        <taxon>Candidatus Omnitrophota</taxon>
        <taxon>Candidatus Velamenicoccus</taxon>
    </lineage>
</organism>
<dbReference type="RefSeq" id="WP_128699323.1">
    <property type="nucleotide sequence ID" value="NZ_CP019384.1"/>
</dbReference>
<evidence type="ECO:0000313" key="2">
    <source>
        <dbReference type="Proteomes" id="UP000287243"/>
    </source>
</evidence>
<protein>
    <submittedName>
        <fullName evidence="1">Uncharacterized protein</fullName>
    </submittedName>
</protein>
<dbReference type="Proteomes" id="UP000287243">
    <property type="component" value="Chromosome"/>
</dbReference>
<name>A0A410P3B1_VELA1</name>